<keyword evidence="3" id="KW-1185">Reference proteome</keyword>
<evidence type="ECO:0000313" key="2">
    <source>
        <dbReference type="EMBL" id="KPI96241.1"/>
    </source>
</evidence>
<protein>
    <submittedName>
        <fullName evidence="2">BR serine/threonine-protein kinase 1</fullName>
    </submittedName>
</protein>
<reference evidence="2 3" key="1">
    <citation type="journal article" date="2015" name="Nat. Commun.">
        <title>Outbred genome sequencing and CRISPR/Cas9 gene editing in butterflies.</title>
        <authorList>
            <person name="Li X."/>
            <person name="Fan D."/>
            <person name="Zhang W."/>
            <person name="Liu G."/>
            <person name="Zhang L."/>
            <person name="Zhao L."/>
            <person name="Fang X."/>
            <person name="Chen L."/>
            <person name="Dong Y."/>
            <person name="Chen Y."/>
            <person name="Ding Y."/>
            <person name="Zhao R."/>
            <person name="Feng M."/>
            <person name="Zhu Y."/>
            <person name="Feng Y."/>
            <person name="Jiang X."/>
            <person name="Zhu D."/>
            <person name="Xiang H."/>
            <person name="Feng X."/>
            <person name="Li S."/>
            <person name="Wang J."/>
            <person name="Zhang G."/>
            <person name="Kronforst M.R."/>
            <person name="Wang W."/>
        </authorList>
    </citation>
    <scope>NUCLEOTIDE SEQUENCE [LARGE SCALE GENOMIC DNA]</scope>
    <source>
        <strain evidence="2">Ya'a_city_454_Px</strain>
        <tissue evidence="2">Whole body</tissue>
    </source>
</reference>
<dbReference type="InterPro" id="IPR011009">
    <property type="entry name" value="Kinase-like_dom_sf"/>
</dbReference>
<sequence length="130" mass="13658">MHIGEGDVVRPVSGQWPVASGAGCEVKCSPRPSGASRAERGRAVAKRYGWHGETAGAAARALRMEGGSAAAAAEAYQYVGPFRLEKTLGKGQTGLVKLGVHCVTGKKVAIKIINREKLSESVLMKVPLFL</sequence>
<keyword evidence="1" id="KW-0547">Nucleotide-binding</keyword>
<dbReference type="GO" id="GO:0016301">
    <property type="term" value="F:kinase activity"/>
    <property type="evidence" value="ECO:0007669"/>
    <property type="project" value="UniProtKB-KW"/>
</dbReference>
<dbReference type="STRING" id="66420.A0A194PS28"/>
<dbReference type="AlphaFoldDB" id="A0A194PS28"/>
<name>A0A194PS28_PAPXU</name>
<dbReference type="EMBL" id="KQ459593">
    <property type="protein sequence ID" value="KPI96241.1"/>
    <property type="molecule type" value="Genomic_DNA"/>
</dbReference>
<evidence type="ECO:0000313" key="3">
    <source>
        <dbReference type="Proteomes" id="UP000053268"/>
    </source>
</evidence>
<dbReference type="PROSITE" id="PS00107">
    <property type="entry name" value="PROTEIN_KINASE_ATP"/>
    <property type="match status" value="1"/>
</dbReference>
<keyword evidence="2" id="KW-0418">Kinase</keyword>
<dbReference type="InterPro" id="IPR017441">
    <property type="entry name" value="Protein_kinase_ATP_BS"/>
</dbReference>
<dbReference type="SUPFAM" id="SSF56112">
    <property type="entry name" value="Protein kinase-like (PK-like)"/>
    <property type="match status" value="1"/>
</dbReference>
<evidence type="ECO:0000256" key="1">
    <source>
        <dbReference type="PROSITE-ProRule" id="PRU10141"/>
    </source>
</evidence>
<accession>A0A194PS28</accession>
<organism evidence="2 3">
    <name type="scientific">Papilio xuthus</name>
    <name type="common">Asian swallowtail butterfly</name>
    <dbReference type="NCBI Taxonomy" id="66420"/>
    <lineage>
        <taxon>Eukaryota</taxon>
        <taxon>Metazoa</taxon>
        <taxon>Ecdysozoa</taxon>
        <taxon>Arthropoda</taxon>
        <taxon>Hexapoda</taxon>
        <taxon>Insecta</taxon>
        <taxon>Pterygota</taxon>
        <taxon>Neoptera</taxon>
        <taxon>Endopterygota</taxon>
        <taxon>Lepidoptera</taxon>
        <taxon>Glossata</taxon>
        <taxon>Ditrysia</taxon>
        <taxon>Papilionoidea</taxon>
        <taxon>Papilionidae</taxon>
        <taxon>Papilioninae</taxon>
        <taxon>Papilio</taxon>
    </lineage>
</organism>
<feature type="binding site" evidence="1">
    <location>
        <position position="111"/>
    </location>
    <ligand>
        <name>ATP</name>
        <dbReference type="ChEBI" id="CHEBI:30616"/>
    </ligand>
</feature>
<dbReference type="GO" id="GO:0005524">
    <property type="term" value="F:ATP binding"/>
    <property type="evidence" value="ECO:0007669"/>
    <property type="project" value="UniProtKB-UniRule"/>
</dbReference>
<dbReference type="Proteomes" id="UP000053268">
    <property type="component" value="Unassembled WGS sequence"/>
</dbReference>
<dbReference type="Gene3D" id="3.30.200.20">
    <property type="entry name" value="Phosphorylase Kinase, domain 1"/>
    <property type="match status" value="1"/>
</dbReference>
<proteinExistence type="predicted"/>
<keyword evidence="2" id="KW-0808">Transferase</keyword>
<keyword evidence="1" id="KW-0067">ATP-binding</keyword>
<gene>
    <name evidence="2" type="ORF">RR46_12271</name>
</gene>